<dbReference type="PANTHER" id="PTHR30246">
    <property type="entry name" value="2-KETO-3-DEOXY-6-PHOSPHOGLUCONATE ALDOLASE"/>
    <property type="match status" value="1"/>
</dbReference>
<reference evidence="7" key="1">
    <citation type="journal article" date="2019" name="Int. J. Syst. Evol. Microbiol.">
        <title>The Global Catalogue of Microorganisms (GCM) 10K type strain sequencing project: providing services to taxonomists for standard genome sequencing and annotation.</title>
        <authorList>
            <consortium name="The Broad Institute Genomics Platform"/>
            <consortium name="The Broad Institute Genome Sequencing Center for Infectious Disease"/>
            <person name="Wu L."/>
            <person name="Ma J."/>
        </authorList>
    </citation>
    <scope>NUCLEOTIDE SEQUENCE [LARGE SCALE GENOMIC DNA]</scope>
    <source>
        <strain evidence="7">KCTC 62192</strain>
    </source>
</reference>
<evidence type="ECO:0000313" key="6">
    <source>
        <dbReference type="EMBL" id="MFC2969597.1"/>
    </source>
</evidence>
<protein>
    <submittedName>
        <fullName evidence="6">2-dehydro-3-deoxy-6-phosphogalactonate aldolase</fullName>
        <ecNumber evidence="6">4.1.2.21</ecNumber>
    </submittedName>
</protein>
<dbReference type="EC" id="4.1.2.21" evidence="6"/>
<organism evidence="6 7">
    <name type="scientific">Acidimangrovimonas pyrenivorans</name>
    <dbReference type="NCBI Taxonomy" id="2030798"/>
    <lineage>
        <taxon>Bacteria</taxon>
        <taxon>Pseudomonadati</taxon>
        <taxon>Pseudomonadota</taxon>
        <taxon>Alphaproteobacteria</taxon>
        <taxon>Rhodobacterales</taxon>
        <taxon>Paracoccaceae</taxon>
        <taxon>Acidimangrovimonas</taxon>
    </lineage>
</organism>
<dbReference type="InterPro" id="IPR013785">
    <property type="entry name" value="Aldolase_TIM"/>
</dbReference>
<keyword evidence="5" id="KW-0119">Carbohydrate metabolism</keyword>
<dbReference type="SUPFAM" id="SSF51569">
    <property type="entry name" value="Aldolase"/>
    <property type="match status" value="1"/>
</dbReference>
<evidence type="ECO:0000313" key="7">
    <source>
        <dbReference type="Proteomes" id="UP001595443"/>
    </source>
</evidence>
<evidence type="ECO:0000256" key="3">
    <source>
        <dbReference type="ARBA" id="ARBA00011233"/>
    </source>
</evidence>
<dbReference type="NCBIfam" id="NF006600">
    <property type="entry name" value="PRK09140.1"/>
    <property type="match status" value="1"/>
</dbReference>
<dbReference type="Pfam" id="PF01081">
    <property type="entry name" value="Aldolase"/>
    <property type="match status" value="1"/>
</dbReference>
<dbReference type="EMBL" id="JBHRSK010000014">
    <property type="protein sequence ID" value="MFC2969597.1"/>
    <property type="molecule type" value="Genomic_DNA"/>
</dbReference>
<dbReference type="PANTHER" id="PTHR30246:SF1">
    <property type="entry name" value="2-DEHYDRO-3-DEOXY-6-PHOSPHOGALACTONATE ALDOLASE-RELATED"/>
    <property type="match status" value="1"/>
</dbReference>
<dbReference type="Gene3D" id="3.20.20.70">
    <property type="entry name" value="Aldolase class I"/>
    <property type="match status" value="1"/>
</dbReference>
<evidence type="ECO:0000256" key="5">
    <source>
        <dbReference type="ARBA" id="ARBA00023277"/>
    </source>
</evidence>
<evidence type="ECO:0000256" key="4">
    <source>
        <dbReference type="ARBA" id="ARBA00023239"/>
    </source>
</evidence>
<evidence type="ECO:0000256" key="2">
    <source>
        <dbReference type="ARBA" id="ARBA00006906"/>
    </source>
</evidence>
<keyword evidence="4 6" id="KW-0456">Lyase</keyword>
<dbReference type="GO" id="GO:0008674">
    <property type="term" value="F:2-dehydro-3-deoxy-6-phosphogalactonate aldolase activity"/>
    <property type="evidence" value="ECO:0007669"/>
    <property type="project" value="UniProtKB-EC"/>
</dbReference>
<comment type="subunit">
    <text evidence="3">Homotrimer.</text>
</comment>
<comment type="similarity">
    <text evidence="2">Belongs to the KHG/KDPG aldolase family.</text>
</comment>
<dbReference type="InterPro" id="IPR000887">
    <property type="entry name" value="Aldlse_KDPG_KHG"/>
</dbReference>
<comment type="pathway">
    <text evidence="1">Carbohydrate acid metabolism.</text>
</comment>
<accession>A0ABV7ALG9</accession>
<gene>
    <name evidence="6" type="ORF">ACFOES_15965</name>
</gene>
<sequence>MSRKIIAILRGLTPDQAEPMADALIGAGITAIEVPLNSPEPFDSIARMARAFGAEALIGAGTVLTAHQVWQVAEAGGRMVVSPNADPEVIAATREAGLASYPGVLTPTECFAALKAGATGLKIFPSFLMGTEGLKALRAVLPPGTQVYAVGGAGPENFADWIAAGADGFGIGTALFKPGRTVAEVAERAREIVAAYDAATGRGVTV</sequence>
<name>A0ABV7ALG9_9RHOB</name>
<dbReference type="Proteomes" id="UP001595443">
    <property type="component" value="Unassembled WGS sequence"/>
</dbReference>
<keyword evidence="7" id="KW-1185">Reference proteome</keyword>
<proteinExistence type="inferred from homology"/>
<dbReference type="CDD" id="cd00452">
    <property type="entry name" value="KDPG_aldolase"/>
    <property type="match status" value="1"/>
</dbReference>
<comment type="caution">
    <text evidence="6">The sequence shown here is derived from an EMBL/GenBank/DDBJ whole genome shotgun (WGS) entry which is preliminary data.</text>
</comment>
<evidence type="ECO:0000256" key="1">
    <source>
        <dbReference type="ARBA" id="ARBA00004761"/>
    </source>
</evidence>
<dbReference type="RefSeq" id="WP_377834333.1">
    <property type="nucleotide sequence ID" value="NZ_JBHRSK010000014.1"/>
</dbReference>